<evidence type="ECO:0000259" key="3">
    <source>
        <dbReference type="PROSITE" id="PS51864"/>
    </source>
</evidence>
<feature type="non-terminal residue" evidence="4">
    <location>
        <position position="538"/>
    </location>
</feature>
<comment type="caution">
    <text evidence="4">The sequence shown here is derived from an EMBL/GenBank/DDBJ whole genome shotgun (WGS) entry which is preliminary data.</text>
</comment>
<dbReference type="Gene3D" id="3.40.390.10">
    <property type="entry name" value="Collagenase (Catalytic Domain)"/>
    <property type="match status" value="2"/>
</dbReference>
<evidence type="ECO:0000256" key="2">
    <source>
        <dbReference type="RuleBase" id="RU361183"/>
    </source>
</evidence>
<evidence type="ECO:0000313" key="5">
    <source>
        <dbReference type="Proteomes" id="UP000235965"/>
    </source>
</evidence>
<dbReference type="CDD" id="cd04280">
    <property type="entry name" value="ZnMc_astacin_like"/>
    <property type="match status" value="2"/>
</dbReference>
<dbReference type="InterPro" id="IPR001506">
    <property type="entry name" value="Peptidase_M12A"/>
</dbReference>
<keyword evidence="1 2" id="KW-0378">Hydrolase</keyword>
<evidence type="ECO:0000256" key="1">
    <source>
        <dbReference type="PROSITE-ProRule" id="PRU01211"/>
    </source>
</evidence>
<feature type="binding site" evidence="1">
    <location>
        <position position="431"/>
    </location>
    <ligand>
        <name>Zn(2+)</name>
        <dbReference type="ChEBI" id="CHEBI:29105"/>
        <note>catalytic</note>
    </ligand>
</feature>
<dbReference type="EMBL" id="NEVH01024946">
    <property type="protein sequence ID" value="PNF16547.1"/>
    <property type="molecule type" value="Genomic_DNA"/>
</dbReference>
<proteinExistence type="predicted"/>
<dbReference type="InterPro" id="IPR006026">
    <property type="entry name" value="Peptidase_Metallo"/>
</dbReference>
<feature type="active site" evidence="1">
    <location>
        <position position="428"/>
    </location>
</feature>
<dbReference type="PROSITE" id="PS51864">
    <property type="entry name" value="ASTACIN"/>
    <property type="match status" value="2"/>
</dbReference>
<keyword evidence="1 2" id="KW-0645">Protease</keyword>
<keyword evidence="1 2" id="KW-0862">Zinc</keyword>
<feature type="active site" evidence="1">
    <location>
        <position position="181"/>
    </location>
</feature>
<feature type="domain" description="Peptidase M12A" evidence="3">
    <location>
        <begin position="328"/>
        <end position="529"/>
    </location>
</feature>
<dbReference type="EC" id="3.4.24.-" evidence="2"/>
<dbReference type="FunFam" id="3.40.390.10:FF:000042">
    <property type="entry name" value="Metalloendopeptidase"/>
    <property type="match status" value="2"/>
</dbReference>
<dbReference type="PANTHER" id="PTHR10127:SF859">
    <property type="entry name" value="METALLOENDOPEPTIDASE"/>
    <property type="match status" value="1"/>
</dbReference>
<sequence length="538" mass="62126">MKTALLLLVTLRAALMAPRKLPHVPDVVFPPVPDDARLSSEHLRLLLETNQDPEVQPGLFQGDMALTNEMYDFWRVGLRWDVMPERMWQNSTVHYVISPLYDTSEYVTIYNAILTLNFLTCIKFVPWDGKADDFLLIWPVKYPHGCWSYVGRFGGPQIVSLQPPDEQGPNCLGDEGRSIHELLHALGIFHEQSRADRDNFVDIHPENIIPEFQVNFNKESLENTTYSFEYDYGSIMHYGQYYFREANGKMLAVIISVMLASVGSARYVPYVPEVLHPPVPQEARLNADDVRRLDEMGQDPEVTPGLFQGDLALTDEMYDYWRIGIRWDVMPQRMWPNGTVPYVISPLYDTPDYVTIYKAIITLNSMTCIRFVPWNGKDKDYLLIWPVKQPKGCWSYVGRFGGPQIVSLQPPDKNGPNCLGGEGRSIHELLHALGIFHEQSRADRDMYVDVKFENIIPEYRNNFNKQSLENTTYNFEYDYDSIMHYGQYFFSKTRGQPTIIPKKENVKLGQRKAISKTDCLKINDLYGCLSKSVYHNRK</sequence>
<dbReference type="Pfam" id="PF01400">
    <property type="entry name" value="Astacin"/>
    <property type="match status" value="2"/>
</dbReference>
<comment type="cofactor">
    <cofactor evidence="1 2">
        <name>Zn(2+)</name>
        <dbReference type="ChEBI" id="CHEBI:29105"/>
    </cofactor>
    <text evidence="1 2">Binds 1 zinc ion per subunit.</text>
</comment>
<dbReference type="AlphaFoldDB" id="A0A2J7PJN1"/>
<evidence type="ECO:0000313" key="4">
    <source>
        <dbReference type="EMBL" id="PNF16547.1"/>
    </source>
</evidence>
<keyword evidence="1 2" id="KW-0482">Metalloprotease</keyword>
<dbReference type="SMART" id="SM00235">
    <property type="entry name" value="ZnMc"/>
    <property type="match status" value="2"/>
</dbReference>
<comment type="caution">
    <text evidence="1">Lacks conserved residue(s) required for the propagation of feature annotation.</text>
</comment>
<dbReference type="GO" id="GO:0008270">
    <property type="term" value="F:zinc ion binding"/>
    <property type="evidence" value="ECO:0007669"/>
    <property type="project" value="UniProtKB-UniRule"/>
</dbReference>
<feature type="binding site" evidence="1">
    <location>
        <position position="437"/>
    </location>
    <ligand>
        <name>Zn(2+)</name>
        <dbReference type="ChEBI" id="CHEBI:29105"/>
        <note>catalytic</note>
    </ligand>
</feature>
<keyword evidence="5" id="KW-1185">Reference proteome</keyword>
<dbReference type="OrthoDB" id="291007at2759"/>
<dbReference type="InterPro" id="IPR034035">
    <property type="entry name" value="Astacin-like_dom"/>
</dbReference>
<feature type="domain" description="Peptidase M12A" evidence="3">
    <location>
        <begin position="76"/>
        <end position="300"/>
    </location>
</feature>
<feature type="binding site" evidence="1">
    <location>
        <position position="184"/>
    </location>
    <ligand>
        <name>Zn(2+)</name>
        <dbReference type="ChEBI" id="CHEBI:29105"/>
        <note>catalytic</note>
    </ligand>
</feature>
<dbReference type="PRINTS" id="PR00480">
    <property type="entry name" value="ASTACIN"/>
</dbReference>
<reference evidence="4 5" key="1">
    <citation type="submission" date="2017-12" db="EMBL/GenBank/DDBJ databases">
        <title>Hemimetabolous genomes reveal molecular basis of termite eusociality.</title>
        <authorList>
            <person name="Harrison M.C."/>
            <person name="Jongepier E."/>
            <person name="Robertson H.M."/>
            <person name="Arning N."/>
            <person name="Bitard-Feildel T."/>
            <person name="Chao H."/>
            <person name="Childers C.P."/>
            <person name="Dinh H."/>
            <person name="Doddapaneni H."/>
            <person name="Dugan S."/>
            <person name="Gowin J."/>
            <person name="Greiner C."/>
            <person name="Han Y."/>
            <person name="Hu H."/>
            <person name="Hughes D.S.T."/>
            <person name="Huylmans A.-K."/>
            <person name="Kemena C."/>
            <person name="Kremer L.P.M."/>
            <person name="Lee S.L."/>
            <person name="Lopez-Ezquerra A."/>
            <person name="Mallet L."/>
            <person name="Monroy-Kuhn J.M."/>
            <person name="Moser A."/>
            <person name="Murali S.C."/>
            <person name="Muzny D.M."/>
            <person name="Otani S."/>
            <person name="Piulachs M.-D."/>
            <person name="Poelchau M."/>
            <person name="Qu J."/>
            <person name="Schaub F."/>
            <person name="Wada-Katsumata A."/>
            <person name="Worley K.C."/>
            <person name="Xie Q."/>
            <person name="Ylla G."/>
            <person name="Poulsen M."/>
            <person name="Gibbs R.A."/>
            <person name="Schal C."/>
            <person name="Richards S."/>
            <person name="Belles X."/>
            <person name="Korb J."/>
            <person name="Bornberg-Bauer E."/>
        </authorList>
    </citation>
    <scope>NUCLEOTIDE SEQUENCE [LARGE SCALE GENOMIC DNA]</scope>
    <source>
        <tissue evidence="4">Whole body</tissue>
    </source>
</reference>
<name>A0A2J7PJN1_9NEOP</name>
<accession>A0A2J7PJN1</accession>
<feature type="binding site" evidence="1">
    <location>
        <position position="427"/>
    </location>
    <ligand>
        <name>Zn(2+)</name>
        <dbReference type="ChEBI" id="CHEBI:29105"/>
        <note>catalytic</note>
    </ligand>
</feature>
<protein>
    <recommendedName>
        <fullName evidence="2">Metalloendopeptidase</fullName>
        <ecNumber evidence="2">3.4.24.-</ecNumber>
    </recommendedName>
</protein>
<dbReference type="PANTHER" id="PTHR10127">
    <property type="entry name" value="DISCOIDIN, CUB, EGF, LAMININ , AND ZINC METALLOPROTEASE DOMAIN CONTAINING"/>
    <property type="match status" value="1"/>
</dbReference>
<keyword evidence="2" id="KW-0732">Signal</keyword>
<feature type="binding site" evidence="1">
    <location>
        <position position="180"/>
    </location>
    <ligand>
        <name>Zn(2+)</name>
        <dbReference type="ChEBI" id="CHEBI:29105"/>
        <note>catalytic</note>
    </ligand>
</feature>
<dbReference type="Proteomes" id="UP000235965">
    <property type="component" value="Unassembled WGS sequence"/>
</dbReference>
<gene>
    <name evidence="4" type="ORF">B7P43_G07184</name>
</gene>
<feature type="chain" id="PRO_5014210844" description="Metalloendopeptidase" evidence="2">
    <location>
        <begin position="17"/>
        <end position="538"/>
    </location>
</feature>
<dbReference type="GO" id="GO:0006508">
    <property type="term" value="P:proteolysis"/>
    <property type="evidence" value="ECO:0007669"/>
    <property type="project" value="UniProtKB-KW"/>
</dbReference>
<dbReference type="SUPFAM" id="SSF55486">
    <property type="entry name" value="Metalloproteases ('zincins'), catalytic domain"/>
    <property type="match status" value="2"/>
</dbReference>
<dbReference type="GO" id="GO:0004222">
    <property type="term" value="F:metalloendopeptidase activity"/>
    <property type="evidence" value="ECO:0007669"/>
    <property type="project" value="UniProtKB-UniRule"/>
</dbReference>
<feature type="binding site" evidence="1">
    <location>
        <position position="190"/>
    </location>
    <ligand>
        <name>Zn(2+)</name>
        <dbReference type="ChEBI" id="CHEBI:29105"/>
        <note>catalytic</note>
    </ligand>
</feature>
<organism evidence="4 5">
    <name type="scientific">Cryptotermes secundus</name>
    <dbReference type="NCBI Taxonomy" id="105785"/>
    <lineage>
        <taxon>Eukaryota</taxon>
        <taxon>Metazoa</taxon>
        <taxon>Ecdysozoa</taxon>
        <taxon>Arthropoda</taxon>
        <taxon>Hexapoda</taxon>
        <taxon>Insecta</taxon>
        <taxon>Pterygota</taxon>
        <taxon>Neoptera</taxon>
        <taxon>Polyneoptera</taxon>
        <taxon>Dictyoptera</taxon>
        <taxon>Blattodea</taxon>
        <taxon>Blattoidea</taxon>
        <taxon>Termitoidae</taxon>
        <taxon>Kalotermitidae</taxon>
        <taxon>Cryptotermitinae</taxon>
        <taxon>Cryptotermes</taxon>
    </lineage>
</organism>
<dbReference type="InterPro" id="IPR024079">
    <property type="entry name" value="MetalloPept_cat_dom_sf"/>
</dbReference>
<keyword evidence="1 2" id="KW-0479">Metal-binding</keyword>
<feature type="signal peptide" evidence="2">
    <location>
        <begin position="1"/>
        <end position="16"/>
    </location>
</feature>